<dbReference type="EMBL" id="JRHO01000004">
    <property type="protein sequence ID" value="KGK99633.1"/>
    <property type="molecule type" value="Genomic_DNA"/>
</dbReference>
<protein>
    <submittedName>
        <fullName evidence="1">Uncharacterized protein</fullName>
    </submittedName>
</protein>
<accession>A0A099T687</accession>
<dbReference type="AlphaFoldDB" id="A0A099T687"/>
<comment type="caution">
    <text evidence="1">The sequence shown here is derived from an EMBL/GenBank/DDBJ whole genome shotgun (WGS) entry which is preliminary data.</text>
</comment>
<evidence type="ECO:0000313" key="1">
    <source>
        <dbReference type="EMBL" id="KGK99633.1"/>
    </source>
</evidence>
<name>A0A099T687_METMT</name>
<organism evidence="1 2">
    <name type="scientific">Methanococcoides methylutens</name>
    <dbReference type="NCBI Taxonomy" id="2226"/>
    <lineage>
        <taxon>Archaea</taxon>
        <taxon>Methanobacteriati</taxon>
        <taxon>Methanobacteriota</taxon>
        <taxon>Stenosarchaea group</taxon>
        <taxon>Methanomicrobia</taxon>
        <taxon>Methanosarcinales</taxon>
        <taxon>Methanosarcinaceae</taxon>
        <taxon>Methanococcoides</taxon>
    </lineage>
</organism>
<gene>
    <name evidence="1" type="ORF">LI82_01285</name>
</gene>
<keyword evidence="2" id="KW-1185">Reference proteome</keyword>
<evidence type="ECO:0000313" key="2">
    <source>
        <dbReference type="Proteomes" id="UP000029859"/>
    </source>
</evidence>
<dbReference type="Proteomes" id="UP000029859">
    <property type="component" value="Unassembled WGS sequence"/>
</dbReference>
<proteinExistence type="predicted"/>
<sequence length="74" mass="8525">MDTLKESLDRKLSLNRQKIQTPIGHALRMDTDFSVRTPKGTLKGKAGDYIIKHKSGMVSIIESYVFNKRYDILR</sequence>
<reference evidence="1 2" key="1">
    <citation type="submission" date="2014-09" db="EMBL/GenBank/DDBJ databases">
        <title>Draft genome sequence of an obligately methylotrophic methanogen, Methanococcoides methylutens, isolated from marine sediment.</title>
        <authorList>
            <person name="Guan Y."/>
            <person name="Ngugi D.K."/>
            <person name="Blom J."/>
            <person name="Ali S."/>
            <person name="Ferry J.G."/>
            <person name="Stingl U."/>
        </authorList>
    </citation>
    <scope>NUCLEOTIDE SEQUENCE [LARGE SCALE GENOMIC DNA]</scope>
    <source>
        <strain evidence="1 2">DSM 2657</strain>
    </source>
</reference>